<name>A0A815IXQ0_ADIRI</name>
<evidence type="ECO:0000313" key="2">
    <source>
        <dbReference type="Proteomes" id="UP000663828"/>
    </source>
</evidence>
<protein>
    <submittedName>
        <fullName evidence="1">Uncharacterized protein</fullName>
    </submittedName>
</protein>
<evidence type="ECO:0000313" key="1">
    <source>
        <dbReference type="EMBL" id="CAF1374823.1"/>
    </source>
</evidence>
<sequence>MVISTVQELYLLSLFTESSFTVESDELYCVEYEFTWCEHFKYDISQPDSSIRVTCAYEQQEDVDFSIGFSKSLAACSKQSYNALSIFLNGIMGYQLTPGKQAVVTIGSGWDNKQKSPYDIVEIDEQTIIMIIPHTCSNNKIT</sequence>
<keyword evidence="2" id="KW-1185">Reference proteome</keyword>
<dbReference type="AlphaFoldDB" id="A0A815IXQ0"/>
<gene>
    <name evidence="1" type="ORF">XAT740_LOCUS32742</name>
</gene>
<comment type="caution">
    <text evidence="1">The sequence shown here is derived from an EMBL/GenBank/DDBJ whole genome shotgun (WGS) entry which is preliminary data.</text>
</comment>
<organism evidence="1 2">
    <name type="scientific">Adineta ricciae</name>
    <name type="common">Rotifer</name>
    <dbReference type="NCBI Taxonomy" id="249248"/>
    <lineage>
        <taxon>Eukaryota</taxon>
        <taxon>Metazoa</taxon>
        <taxon>Spiralia</taxon>
        <taxon>Gnathifera</taxon>
        <taxon>Rotifera</taxon>
        <taxon>Eurotatoria</taxon>
        <taxon>Bdelloidea</taxon>
        <taxon>Adinetida</taxon>
        <taxon>Adinetidae</taxon>
        <taxon>Adineta</taxon>
    </lineage>
</organism>
<proteinExistence type="predicted"/>
<accession>A0A815IXQ0</accession>
<reference evidence="1" key="1">
    <citation type="submission" date="2021-02" db="EMBL/GenBank/DDBJ databases">
        <authorList>
            <person name="Nowell W R."/>
        </authorList>
    </citation>
    <scope>NUCLEOTIDE SEQUENCE</scope>
</reference>
<dbReference type="EMBL" id="CAJNOR010003077">
    <property type="protein sequence ID" value="CAF1374823.1"/>
    <property type="molecule type" value="Genomic_DNA"/>
</dbReference>
<dbReference type="Proteomes" id="UP000663828">
    <property type="component" value="Unassembled WGS sequence"/>
</dbReference>